<feature type="domain" description="B12-binding" evidence="1">
    <location>
        <begin position="30"/>
        <end position="167"/>
    </location>
</feature>
<name>A0ABW0ZZL8_9ACTN</name>
<dbReference type="PROSITE" id="PS51332">
    <property type="entry name" value="B12_BINDING"/>
    <property type="match status" value="1"/>
</dbReference>
<dbReference type="Proteomes" id="UP001596074">
    <property type="component" value="Unassembled WGS sequence"/>
</dbReference>
<dbReference type="InterPro" id="IPR036724">
    <property type="entry name" value="Cobalamin-bd_sf"/>
</dbReference>
<proteinExistence type="predicted"/>
<evidence type="ECO:0000313" key="3">
    <source>
        <dbReference type="Proteomes" id="UP001596074"/>
    </source>
</evidence>
<evidence type="ECO:0000313" key="2">
    <source>
        <dbReference type="EMBL" id="MFC5747194.1"/>
    </source>
</evidence>
<organism evidence="2 3">
    <name type="scientific">Actinomadura rugatobispora</name>
    <dbReference type="NCBI Taxonomy" id="1994"/>
    <lineage>
        <taxon>Bacteria</taxon>
        <taxon>Bacillati</taxon>
        <taxon>Actinomycetota</taxon>
        <taxon>Actinomycetes</taxon>
        <taxon>Streptosporangiales</taxon>
        <taxon>Thermomonosporaceae</taxon>
        <taxon>Actinomadura</taxon>
    </lineage>
</organism>
<keyword evidence="3" id="KW-1185">Reference proteome</keyword>
<gene>
    <name evidence="2" type="ORF">ACFPZN_16320</name>
</gene>
<comment type="caution">
    <text evidence="2">The sequence shown here is derived from an EMBL/GenBank/DDBJ whole genome shotgun (WGS) entry which is preliminary data.</text>
</comment>
<dbReference type="Pfam" id="PF02310">
    <property type="entry name" value="B12-binding"/>
    <property type="match status" value="1"/>
</dbReference>
<accession>A0ABW0ZZL8</accession>
<sequence>MSTVAPSTGIENDLAVHADDSHGRALARTSFHVLLSGVASDSHTWNLVYLDKLLQEAGCSVTNVGPCPPDGLLVDECASTHPDLIVLSSVNGHGAIDGMRVIRRIRRVPELARTPAVIGGKLGTLGAENGTLAPRLLAAGFDRVFPDGSVHGFLGYLGELQTKADADGPRLVGA</sequence>
<dbReference type="SUPFAM" id="SSF52242">
    <property type="entry name" value="Cobalamin (vitamin B12)-binding domain"/>
    <property type="match status" value="1"/>
</dbReference>
<dbReference type="EMBL" id="JBHSON010000020">
    <property type="protein sequence ID" value="MFC5747194.1"/>
    <property type="molecule type" value="Genomic_DNA"/>
</dbReference>
<dbReference type="InterPro" id="IPR006158">
    <property type="entry name" value="Cobalamin-bd"/>
</dbReference>
<dbReference type="RefSeq" id="WP_378282811.1">
    <property type="nucleotide sequence ID" value="NZ_JBHSON010000020.1"/>
</dbReference>
<dbReference type="Gene3D" id="3.40.50.280">
    <property type="entry name" value="Cobalamin-binding domain"/>
    <property type="match status" value="1"/>
</dbReference>
<reference evidence="3" key="1">
    <citation type="journal article" date="2019" name="Int. J. Syst. Evol. Microbiol.">
        <title>The Global Catalogue of Microorganisms (GCM) 10K type strain sequencing project: providing services to taxonomists for standard genome sequencing and annotation.</title>
        <authorList>
            <consortium name="The Broad Institute Genomics Platform"/>
            <consortium name="The Broad Institute Genome Sequencing Center for Infectious Disease"/>
            <person name="Wu L."/>
            <person name="Ma J."/>
        </authorList>
    </citation>
    <scope>NUCLEOTIDE SEQUENCE [LARGE SCALE GENOMIC DNA]</scope>
    <source>
        <strain evidence="3">KCTC 42087</strain>
    </source>
</reference>
<protein>
    <submittedName>
        <fullName evidence="2">Cobalamin B12-binding domain-containing protein</fullName>
    </submittedName>
</protein>
<evidence type="ECO:0000259" key="1">
    <source>
        <dbReference type="PROSITE" id="PS51332"/>
    </source>
</evidence>